<protein>
    <submittedName>
        <fullName evidence="1">Uncharacterized protein</fullName>
    </submittedName>
</protein>
<dbReference type="HOGENOM" id="CLU_3036322_0_0_1"/>
<organism evidence="1 2">
    <name type="scientific">Vitis vinifera</name>
    <name type="common">Grape</name>
    <dbReference type="NCBI Taxonomy" id="29760"/>
    <lineage>
        <taxon>Eukaryota</taxon>
        <taxon>Viridiplantae</taxon>
        <taxon>Streptophyta</taxon>
        <taxon>Embryophyta</taxon>
        <taxon>Tracheophyta</taxon>
        <taxon>Spermatophyta</taxon>
        <taxon>Magnoliopsida</taxon>
        <taxon>eudicotyledons</taxon>
        <taxon>Gunneridae</taxon>
        <taxon>Pentapetalae</taxon>
        <taxon>rosids</taxon>
        <taxon>Vitales</taxon>
        <taxon>Vitaceae</taxon>
        <taxon>Viteae</taxon>
        <taxon>Vitis</taxon>
    </lineage>
</organism>
<sequence>MVSELKQGDNLDSATNELSVIEALDDGLRLVRPNNPKGMVPKIGGYIKVKCLFFK</sequence>
<keyword evidence="2" id="KW-1185">Reference proteome</keyword>
<name>F6HXJ7_VITVI</name>
<evidence type="ECO:0000313" key="2">
    <source>
        <dbReference type="Proteomes" id="UP000009183"/>
    </source>
</evidence>
<evidence type="ECO:0000313" key="1">
    <source>
        <dbReference type="EMBL" id="CCB59667.1"/>
    </source>
</evidence>
<reference evidence="2" key="1">
    <citation type="journal article" date="2007" name="Nature">
        <title>The grapevine genome sequence suggests ancestral hexaploidization in major angiosperm phyla.</title>
        <authorList>
            <consortium name="The French-Italian Public Consortium for Grapevine Genome Characterization."/>
            <person name="Jaillon O."/>
            <person name="Aury J.-M."/>
            <person name="Noel B."/>
            <person name="Policriti A."/>
            <person name="Clepet C."/>
            <person name="Casagrande A."/>
            <person name="Choisne N."/>
            <person name="Aubourg S."/>
            <person name="Vitulo N."/>
            <person name="Jubin C."/>
            <person name="Vezzi A."/>
            <person name="Legeai F."/>
            <person name="Hugueney P."/>
            <person name="Dasilva C."/>
            <person name="Horner D."/>
            <person name="Mica E."/>
            <person name="Jublot D."/>
            <person name="Poulain J."/>
            <person name="Bruyere C."/>
            <person name="Billault A."/>
            <person name="Segurens B."/>
            <person name="Gouyvenoux M."/>
            <person name="Ugarte E."/>
            <person name="Cattonaro F."/>
            <person name="Anthouard V."/>
            <person name="Vico V."/>
            <person name="Del Fabbro C."/>
            <person name="Alaux M."/>
            <person name="Di Gaspero G."/>
            <person name="Dumas V."/>
            <person name="Felice N."/>
            <person name="Paillard S."/>
            <person name="Juman I."/>
            <person name="Moroldo M."/>
            <person name="Scalabrin S."/>
            <person name="Canaguier A."/>
            <person name="Le Clainche I."/>
            <person name="Malacrida G."/>
            <person name="Durand E."/>
            <person name="Pesole G."/>
            <person name="Laucou V."/>
            <person name="Chatelet P."/>
            <person name="Merdinoglu D."/>
            <person name="Delledonne M."/>
            <person name="Pezzotti M."/>
            <person name="Lecharny A."/>
            <person name="Scarpelli C."/>
            <person name="Artiguenave F."/>
            <person name="Pe M.E."/>
            <person name="Valle G."/>
            <person name="Morgante M."/>
            <person name="Caboche M."/>
            <person name="Adam-Blondon A.-F."/>
            <person name="Weissenbach J."/>
            <person name="Quetier F."/>
            <person name="Wincker P."/>
        </authorList>
    </citation>
    <scope>NUCLEOTIDE SEQUENCE [LARGE SCALE GENOMIC DNA]</scope>
    <source>
        <strain evidence="2">cv. Pinot noir / PN40024</strain>
    </source>
</reference>
<proteinExistence type="predicted"/>
<dbReference type="PaxDb" id="29760-VIT_09s0002g08000.t01"/>
<dbReference type="AlphaFoldDB" id="F6HXJ7"/>
<dbReference type="Proteomes" id="UP000009183">
    <property type="component" value="Chromosome 9"/>
</dbReference>
<dbReference type="EMBL" id="FN596494">
    <property type="protein sequence ID" value="CCB59667.1"/>
    <property type="molecule type" value="Genomic_DNA"/>
</dbReference>
<gene>
    <name evidence="1" type="ordered locus">VIT_09s0002g08000</name>
</gene>
<accession>F6HXJ7</accession>
<dbReference type="InParanoid" id="F6HXJ7"/>